<dbReference type="PRINTS" id="PR00503">
    <property type="entry name" value="BROMODOMAIN"/>
</dbReference>
<sequence>MATEQPQTLPVDQKTKNLAEVQDMAADESTTPAVNGHAKSDQGSTEGVKDATILNGKVRSPSPVSAKDSQNRQAFAANNSLPEQTPSDSTTKQDATDDVEMGDVNGTSGANEKEPSPAAEVEKEVAKEIAGSSPKEASPEKMPVVVAEDEAKEEKAKDEAKDEANVEAKDEAKNEAKDQEAPKPESTPEPTTNDKMDIDASNESSDLTSSVEQAIGTQDTATTDPPVASSNDSTQLANESKLSPNAENGRPSEERATSPAKVPRMREDDNPDEPASKRTKIEDATTPVGDSLVVASGPSPAPQPSSKPSDEVPDDKPITPFQNKQLRGLLASLKKTKNGQHFRQSVERLWPTVWNDYKVKVQEPVDLTLFEARLREDKYATYGEFKAKVRLLYSNAASFNGPDHFITSSGGVVRDQIFSKLQEISKMEEPAKPEKGKIQPTRHAEPRSATQARRQSQTQVSQVAASPKPKAEAAPIVAPPASATSSAPAFAIPPNGVPQIRRDSTREDGDRPKRPIHPPKNRDLDYGSKGNRKKKLDPEQRFHDEVLNEVKKGKYFHMNQWFMEPVDPVALNIPTYFSIVKKPMDLATMTRKNLEGHYKSSKDVEKDMRLIVHNAELFNGTEHDVSKLGHDLEEFFKAELGKKDQWMAQHYPQDEPSATNASAVSPERSLHESEDESEVEEAEDTNEAIRNLQGRLNEEQDKLNTLLGSKKPDLTMIEIQQSMVSMLQRKIVEERTKFHSGAKKPKAKKKSAKSKPRPSTSAATASTSKKSSSGHAATTKKSSGGGSKKAAPKKRSIGQLEKAVIEEGIGNLDGTTLTKAVDIIKKDTGQNENDDGEMELDIESLSQEALAKLYDLIHRAHPHIRATLEKKPEYSSQAAPPEPEPKAKSSNPTKPKKNKPMNKHEQERKIEQLRELKAQLARQGSGSQEPPSANAENMAAGSSDEESADSEED</sequence>
<dbReference type="SMART" id="SM00297">
    <property type="entry name" value="BROMO"/>
    <property type="match status" value="2"/>
</dbReference>
<dbReference type="HOGENOM" id="CLU_001499_2_0_1"/>
<evidence type="ECO:0000313" key="7">
    <source>
        <dbReference type="Proteomes" id="UP000012174"/>
    </source>
</evidence>
<reference evidence="7" key="1">
    <citation type="journal article" date="2013" name="Genome Announc.">
        <title>Draft genome sequence of the grapevine dieback fungus Eutypa lata UCR-EL1.</title>
        <authorList>
            <person name="Blanco-Ulate B."/>
            <person name="Rolshausen P.E."/>
            <person name="Cantu D."/>
        </authorList>
    </citation>
    <scope>NUCLEOTIDE SEQUENCE [LARGE SCALE GENOMIC DNA]</scope>
    <source>
        <strain evidence="7">UCR-EL1</strain>
    </source>
</reference>
<feature type="compositionally biased region" description="Acidic residues" evidence="3">
    <location>
        <begin position="673"/>
        <end position="686"/>
    </location>
</feature>
<dbReference type="OrthoDB" id="784962at2759"/>
<feature type="region of interest" description="Disordered" evidence="3">
    <location>
        <begin position="424"/>
        <end position="540"/>
    </location>
</feature>
<name>M7T1J5_EUTLA</name>
<accession>M7T1J5</accession>
<feature type="region of interest" description="Disordered" evidence="3">
    <location>
        <begin position="867"/>
        <end position="953"/>
    </location>
</feature>
<feature type="region of interest" description="Disordered" evidence="3">
    <location>
        <begin position="735"/>
        <end position="799"/>
    </location>
</feature>
<feature type="compositionally biased region" description="Basic and acidic residues" evidence="3">
    <location>
        <begin position="111"/>
        <end position="127"/>
    </location>
</feature>
<dbReference type="KEGG" id="ela:UCREL1_2250"/>
<feature type="region of interest" description="Disordered" evidence="3">
    <location>
        <begin position="653"/>
        <end position="686"/>
    </location>
</feature>
<feature type="compositionally biased region" description="Basic and acidic residues" evidence="3">
    <location>
        <begin position="264"/>
        <end position="283"/>
    </location>
</feature>
<dbReference type="GO" id="GO:0006338">
    <property type="term" value="P:chromatin remodeling"/>
    <property type="evidence" value="ECO:0007669"/>
    <property type="project" value="TreeGrafter"/>
</dbReference>
<dbReference type="GO" id="GO:0006355">
    <property type="term" value="P:regulation of DNA-templated transcription"/>
    <property type="evidence" value="ECO:0007669"/>
    <property type="project" value="TreeGrafter"/>
</dbReference>
<feature type="compositionally biased region" description="Basic and acidic residues" evidence="3">
    <location>
        <begin position="152"/>
        <end position="183"/>
    </location>
</feature>
<dbReference type="eggNOG" id="KOG1474">
    <property type="taxonomic scope" value="Eukaryota"/>
</dbReference>
<feature type="compositionally biased region" description="Low complexity" evidence="3">
    <location>
        <begin position="757"/>
        <end position="782"/>
    </location>
</feature>
<proteinExistence type="predicted"/>
<dbReference type="InterPro" id="IPR038336">
    <property type="entry name" value="NET_sf"/>
</dbReference>
<feature type="domain" description="Bromo" evidence="4">
    <location>
        <begin position="334"/>
        <end position="407"/>
    </location>
</feature>
<keyword evidence="7" id="KW-1185">Reference proteome</keyword>
<feature type="compositionally biased region" description="Polar residues" evidence="3">
    <location>
        <begin position="67"/>
        <end position="93"/>
    </location>
</feature>
<dbReference type="PANTHER" id="PTHR22880:SF225">
    <property type="entry name" value="BROMODOMAIN-CONTAINING PROTEIN BET-1-RELATED"/>
    <property type="match status" value="1"/>
</dbReference>
<dbReference type="GO" id="GO:0005634">
    <property type="term" value="C:nucleus"/>
    <property type="evidence" value="ECO:0007669"/>
    <property type="project" value="TreeGrafter"/>
</dbReference>
<dbReference type="InterPro" id="IPR050935">
    <property type="entry name" value="Bromo_chromatin_reader"/>
</dbReference>
<dbReference type="CDD" id="cd04369">
    <property type="entry name" value="Bromodomain"/>
    <property type="match status" value="1"/>
</dbReference>
<feature type="compositionally biased region" description="Basic and acidic residues" evidence="3">
    <location>
        <begin position="308"/>
        <end position="317"/>
    </location>
</feature>
<dbReference type="Gene3D" id="1.20.920.10">
    <property type="entry name" value="Bromodomain-like"/>
    <property type="match status" value="2"/>
</dbReference>
<feature type="region of interest" description="Disordered" evidence="3">
    <location>
        <begin position="1"/>
        <end position="321"/>
    </location>
</feature>
<evidence type="ECO:0000256" key="2">
    <source>
        <dbReference type="PROSITE-ProRule" id="PRU00035"/>
    </source>
</evidence>
<feature type="compositionally biased region" description="Basic and acidic residues" evidence="3">
    <location>
        <begin position="424"/>
        <end position="446"/>
    </location>
</feature>
<feature type="domain" description="NET" evidence="5">
    <location>
        <begin position="787"/>
        <end position="868"/>
    </location>
</feature>
<evidence type="ECO:0000313" key="6">
    <source>
        <dbReference type="EMBL" id="EMR70708.1"/>
    </source>
</evidence>
<feature type="compositionally biased region" description="Acidic residues" evidence="3">
    <location>
        <begin position="943"/>
        <end position="953"/>
    </location>
</feature>
<dbReference type="InterPro" id="IPR027353">
    <property type="entry name" value="NET_dom"/>
</dbReference>
<dbReference type="SUPFAM" id="SSF47370">
    <property type="entry name" value="Bromodomain"/>
    <property type="match status" value="2"/>
</dbReference>
<dbReference type="GO" id="GO:0000785">
    <property type="term" value="C:chromatin"/>
    <property type="evidence" value="ECO:0007669"/>
    <property type="project" value="TreeGrafter"/>
</dbReference>
<evidence type="ECO:0000256" key="3">
    <source>
        <dbReference type="SAM" id="MobiDB-lite"/>
    </source>
</evidence>
<feature type="compositionally biased region" description="Basic and acidic residues" evidence="3">
    <location>
        <begin position="902"/>
        <end position="917"/>
    </location>
</feature>
<protein>
    <submittedName>
        <fullName evidence="6">Putative bromodomain-containing factor 1 protein</fullName>
    </submittedName>
</protein>
<dbReference type="STRING" id="1287681.M7T1J5"/>
<feature type="compositionally biased region" description="Polar residues" evidence="3">
    <location>
        <begin position="1"/>
        <end position="10"/>
    </location>
</feature>
<dbReference type="Proteomes" id="UP000012174">
    <property type="component" value="Unassembled WGS sequence"/>
</dbReference>
<keyword evidence="1 2" id="KW-0103">Bromodomain</keyword>
<feature type="compositionally biased region" description="Basic and acidic residues" evidence="3">
    <location>
        <begin position="500"/>
        <end position="513"/>
    </location>
</feature>
<feature type="compositionally biased region" description="Polar residues" evidence="3">
    <location>
        <begin position="922"/>
        <end position="935"/>
    </location>
</feature>
<organism evidence="6 7">
    <name type="scientific">Eutypa lata (strain UCR-EL1)</name>
    <name type="common">Grapevine dieback disease fungus</name>
    <name type="synonym">Eutypa armeniacae</name>
    <dbReference type="NCBI Taxonomy" id="1287681"/>
    <lineage>
        <taxon>Eukaryota</taxon>
        <taxon>Fungi</taxon>
        <taxon>Dikarya</taxon>
        <taxon>Ascomycota</taxon>
        <taxon>Pezizomycotina</taxon>
        <taxon>Sordariomycetes</taxon>
        <taxon>Xylariomycetidae</taxon>
        <taxon>Xylariales</taxon>
        <taxon>Diatrypaceae</taxon>
        <taxon>Eutypa</taxon>
    </lineage>
</organism>
<dbReference type="PROSITE" id="PS51525">
    <property type="entry name" value="NET"/>
    <property type="match status" value="1"/>
</dbReference>
<feature type="domain" description="Bromo" evidence="4">
    <location>
        <begin position="554"/>
        <end position="626"/>
    </location>
</feature>
<feature type="compositionally biased region" description="Low complexity" evidence="3">
    <location>
        <begin position="447"/>
        <end position="494"/>
    </location>
</feature>
<dbReference type="EMBL" id="KB705796">
    <property type="protein sequence ID" value="EMR70708.1"/>
    <property type="molecule type" value="Genomic_DNA"/>
</dbReference>
<feature type="compositionally biased region" description="Polar residues" evidence="3">
    <location>
        <begin position="201"/>
        <end position="246"/>
    </location>
</feature>
<feature type="compositionally biased region" description="Basic residues" evidence="3">
    <location>
        <begin position="738"/>
        <end position="756"/>
    </location>
</feature>
<dbReference type="Gene3D" id="1.20.1270.220">
    <property type="match status" value="1"/>
</dbReference>
<evidence type="ECO:0000259" key="5">
    <source>
        <dbReference type="PROSITE" id="PS51525"/>
    </source>
</evidence>
<dbReference type="InterPro" id="IPR001487">
    <property type="entry name" value="Bromodomain"/>
</dbReference>
<dbReference type="PANTHER" id="PTHR22880">
    <property type="entry name" value="FALZ-RELATED BROMODOMAIN-CONTAINING PROTEINS"/>
    <property type="match status" value="1"/>
</dbReference>
<dbReference type="InterPro" id="IPR036427">
    <property type="entry name" value="Bromodomain-like_sf"/>
</dbReference>
<evidence type="ECO:0000256" key="1">
    <source>
        <dbReference type="ARBA" id="ARBA00023117"/>
    </source>
</evidence>
<gene>
    <name evidence="6" type="ORF">UCREL1_2250</name>
</gene>
<dbReference type="Pfam" id="PF17035">
    <property type="entry name" value="BET"/>
    <property type="match status" value="1"/>
</dbReference>
<dbReference type="Pfam" id="PF00439">
    <property type="entry name" value="Bromodomain"/>
    <property type="match status" value="2"/>
</dbReference>
<evidence type="ECO:0000259" key="4">
    <source>
        <dbReference type="PROSITE" id="PS50014"/>
    </source>
</evidence>
<dbReference type="AlphaFoldDB" id="M7T1J5"/>
<dbReference type="OMA" id="KMNIPHY"/>
<dbReference type="PROSITE" id="PS50014">
    <property type="entry name" value="BROMODOMAIN_2"/>
    <property type="match status" value="2"/>
</dbReference>